<evidence type="ECO:0000256" key="2">
    <source>
        <dbReference type="ARBA" id="ARBA00022785"/>
    </source>
</evidence>
<evidence type="ECO:0000256" key="4">
    <source>
        <dbReference type="ARBA" id="ARBA00023002"/>
    </source>
</evidence>
<evidence type="ECO:0000256" key="5">
    <source>
        <dbReference type="HAMAP-Rule" id="MF_00817"/>
    </source>
</evidence>
<feature type="active site" description="Proton donor" evidence="5">
    <location>
        <position position="223"/>
    </location>
</feature>
<dbReference type="EC" id="1.7.1.13" evidence="5"/>
<dbReference type="EMBL" id="JBHSBV010000001">
    <property type="protein sequence ID" value="MFC4199333.1"/>
    <property type="molecule type" value="Genomic_DNA"/>
</dbReference>
<comment type="caution">
    <text evidence="7">The sequence shown here is derived from an EMBL/GenBank/DDBJ whole genome shotgun (WGS) entry which is preliminary data.</text>
</comment>
<accession>A0ABV8NTX2</accession>
<proteinExistence type="inferred from homology"/>
<evidence type="ECO:0000313" key="7">
    <source>
        <dbReference type="EMBL" id="MFC4199333.1"/>
    </source>
</evidence>
<keyword evidence="4 5" id="KW-0560">Oxidoreductase</keyword>
<feature type="binding site" evidence="5">
    <location>
        <begin position="255"/>
        <end position="256"/>
    </location>
    <ligand>
        <name>substrate</name>
    </ligand>
</feature>
<keyword evidence="2 5" id="KW-0671">Queuosine biosynthesis</keyword>
<feature type="binding site" evidence="5">
    <location>
        <begin position="95"/>
        <end position="97"/>
    </location>
    <ligand>
        <name>substrate</name>
    </ligand>
</feature>
<evidence type="ECO:0000313" key="8">
    <source>
        <dbReference type="Proteomes" id="UP001595848"/>
    </source>
</evidence>
<dbReference type="PANTHER" id="PTHR34354:SF1">
    <property type="entry name" value="NADPH-DEPENDENT 7-CYANO-7-DEAZAGUANINE REDUCTASE"/>
    <property type="match status" value="1"/>
</dbReference>
<keyword evidence="8" id="KW-1185">Reference proteome</keyword>
<dbReference type="InterPro" id="IPR029500">
    <property type="entry name" value="QueF"/>
</dbReference>
<comment type="catalytic activity">
    <reaction evidence="5">
        <text>7-aminomethyl-7-carbaguanine + 2 NADP(+) = 7-cyano-7-carbaguanine + 2 NADPH + 3 H(+)</text>
        <dbReference type="Rhea" id="RHEA:13409"/>
        <dbReference type="ChEBI" id="CHEBI:15378"/>
        <dbReference type="ChEBI" id="CHEBI:45075"/>
        <dbReference type="ChEBI" id="CHEBI:57783"/>
        <dbReference type="ChEBI" id="CHEBI:58349"/>
        <dbReference type="ChEBI" id="CHEBI:58703"/>
        <dbReference type="EC" id="1.7.1.13"/>
    </reaction>
</comment>
<dbReference type="GO" id="GO:0033739">
    <property type="term" value="F:preQ1 synthase activity"/>
    <property type="evidence" value="ECO:0007669"/>
    <property type="project" value="UniProtKB-EC"/>
</dbReference>
<comment type="similarity">
    <text evidence="5">Belongs to the GTP cyclohydrolase I family. QueF type 2 subfamily.</text>
</comment>
<dbReference type="InterPro" id="IPR043133">
    <property type="entry name" value="GTP-CH-I_C/QueF"/>
</dbReference>
<feature type="active site" description="Thioimide intermediate" evidence="5">
    <location>
        <position position="216"/>
    </location>
</feature>
<dbReference type="Gene3D" id="3.30.1130.10">
    <property type="match status" value="2"/>
</dbReference>
<dbReference type="PIRSF" id="PIRSF004750">
    <property type="entry name" value="Nitrile_oxidored_YqcD_prd"/>
    <property type="match status" value="1"/>
</dbReference>
<organism evidence="7 8">
    <name type="scientific">Candidimonas humi</name>
    <dbReference type="NCBI Taxonomy" id="683355"/>
    <lineage>
        <taxon>Bacteria</taxon>
        <taxon>Pseudomonadati</taxon>
        <taxon>Pseudomonadota</taxon>
        <taxon>Betaproteobacteria</taxon>
        <taxon>Burkholderiales</taxon>
        <taxon>Alcaligenaceae</taxon>
        <taxon>Candidimonas</taxon>
    </lineage>
</organism>
<dbReference type="HAMAP" id="MF_00817">
    <property type="entry name" value="QueF_type2"/>
    <property type="match status" value="1"/>
</dbReference>
<evidence type="ECO:0000256" key="3">
    <source>
        <dbReference type="ARBA" id="ARBA00022857"/>
    </source>
</evidence>
<dbReference type="PANTHER" id="PTHR34354">
    <property type="entry name" value="NADPH-DEPENDENT 7-CYANO-7-DEAZAGUANINE REDUCTASE"/>
    <property type="match status" value="1"/>
</dbReference>
<name>A0ABV8NTX2_9BURK</name>
<comment type="pathway">
    <text evidence="5">tRNA modification; tRNA-queuosine biosynthesis.</text>
</comment>
<dbReference type="Pfam" id="PF14819">
    <property type="entry name" value="QueF_N"/>
    <property type="match status" value="1"/>
</dbReference>
<dbReference type="Pfam" id="PF14489">
    <property type="entry name" value="QueF"/>
    <property type="match status" value="1"/>
</dbReference>
<feature type="binding site" evidence="5">
    <location>
        <begin position="97"/>
        <end position="98"/>
    </location>
    <ligand>
        <name>NADPH</name>
        <dbReference type="ChEBI" id="CHEBI:57783"/>
    </ligand>
</feature>
<dbReference type="InterPro" id="IPR029139">
    <property type="entry name" value="QueF_N"/>
</dbReference>
<evidence type="ECO:0000256" key="1">
    <source>
        <dbReference type="ARBA" id="ARBA00022490"/>
    </source>
</evidence>
<feature type="domain" description="NADPH-dependent 7-cyano-7-deazaguanine reductase N-terminal" evidence="6">
    <location>
        <begin position="30"/>
        <end position="138"/>
    </location>
</feature>
<reference evidence="8" key="1">
    <citation type="journal article" date="2019" name="Int. J. Syst. Evol. Microbiol.">
        <title>The Global Catalogue of Microorganisms (GCM) 10K type strain sequencing project: providing services to taxonomists for standard genome sequencing and annotation.</title>
        <authorList>
            <consortium name="The Broad Institute Genomics Platform"/>
            <consortium name="The Broad Institute Genome Sequencing Center for Infectious Disease"/>
            <person name="Wu L."/>
            <person name="Ma J."/>
        </authorList>
    </citation>
    <scope>NUCLEOTIDE SEQUENCE [LARGE SCALE GENOMIC DNA]</scope>
    <source>
        <strain evidence="8">LMG 24813</strain>
    </source>
</reference>
<comment type="function">
    <text evidence="5">Catalyzes the NADPH-dependent reduction of 7-cyano-7-deazaguanine (preQ0) to 7-aminomethyl-7-deazaguanine (preQ1).</text>
</comment>
<protein>
    <recommendedName>
        <fullName evidence="5">NADPH-dependent 7-cyano-7-deazaguanine reductase</fullName>
        <ecNumber evidence="5">1.7.1.13</ecNumber>
    </recommendedName>
    <alternativeName>
        <fullName evidence="5">7-cyano-7-carbaguanine reductase</fullName>
    </alternativeName>
    <alternativeName>
        <fullName evidence="5">NADPH-dependent nitrile oxidoreductase</fullName>
    </alternativeName>
    <alternativeName>
        <fullName evidence="5">PreQ(0) reductase</fullName>
    </alternativeName>
</protein>
<dbReference type="RefSeq" id="WP_376810901.1">
    <property type="nucleotide sequence ID" value="NZ_JAHTBN010000001.1"/>
</dbReference>
<comment type="subunit">
    <text evidence="5">Homodimer.</text>
</comment>
<dbReference type="NCBIfam" id="TIGR03138">
    <property type="entry name" value="QueF"/>
    <property type="match status" value="1"/>
</dbReference>
<dbReference type="Proteomes" id="UP001595848">
    <property type="component" value="Unassembled WGS sequence"/>
</dbReference>
<keyword evidence="3 5" id="KW-0521">NADP</keyword>
<dbReference type="SUPFAM" id="SSF55620">
    <property type="entry name" value="Tetrahydrobiopterin biosynthesis enzymes-like"/>
    <property type="match status" value="1"/>
</dbReference>
<dbReference type="InterPro" id="IPR016428">
    <property type="entry name" value="QueF_type2"/>
</dbReference>
<keyword evidence="1 5" id="KW-0963">Cytoplasm</keyword>
<sequence length="308" mass="34214">MKKGRPARYNIASMTDPKLLHAPLGHDVAYPRSYDPGLLFPIERQASRASLPQPLPAWHGADIWNAYEISWLDPRGKPAAAAASFVFAQHSPRIVESKSFKLYLNSYNESRHESAAQVRDLMQRDLEHACGAPVEVRIHALDMPGGAGRAEAIGTDAAEAPADGPCAAPRPLPGRNIDALDLDIAHYTPAPELLRLAADATRVEETLVSDLLKTNCPVTGQPDWGSVQIRYAGARIDPAALLAYIVSLRHHNEFHEHCVERMYCDIWRACRPEALFVYARYTRRGGLDINPWRASHPARVDNIRTVRQ</sequence>
<gene>
    <name evidence="5 7" type="primary">queF</name>
    <name evidence="7" type="ORF">ACFOY1_00070</name>
</gene>
<feature type="binding site" evidence="5">
    <location>
        <begin position="284"/>
        <end position="285"/>
    </location>
    <ligand>
        <name>NADPH</name>
        <dbReference type="ChEBI" id="CHEBI:57783"/>
    </ligand>
</feature>
<comment type="subcellular location">
    <subcellularLocation>
        <location evidence="5">Cytoplasm</location>
    </subcellularLocation>
</comment>
<dbReference type="InterPro" id="IPR050084">
    <property type="entry name" value="NADPH_dep_7-cyano-7-deazaG_red"/>
</dbReference>
<evidence type="ECO:0000259" key="6">
    <source>
        <dbReference type="Pfam" id="PF14819"/>
    </source>
</evidence>